<keyword evidence="4" id="KW-1185">Reference proteome</keyword>
<protein>
    <submittedName>
        <fullName evidence="3">RhoGAP domain protein</fullName>
    </submittedName>
</protein>
<dbReference type="Gene3D" id="1.10.555.10">
    <property type="entry name" value="Rho GTPase activation protein"/>
    <property type="match status" value="1"/>
</dbReference>
<dbReference type="SMART" id="SM00324">
    <property type="entry name" value="RhoGAP"/>
    <property type="match status" value="1"/>
</dbReference>
<sequence>MVQTLLCYGDRRSMVEELEKEKKRKGLRLVSRKSTRKMLGKWKKLDDTTEKSDKESSPREIATLRQVLGVQLETAVEVDPSLDGVPLPAFFRNAIDYVETHVFFAGLTLEGIYRVSSPKSRLDELEKKANEGAPLNFVEGHEAAGLIKRNRKRLLRFLRQLPEPLLSSEFEMLVKECTCDWRGICQCSVRAKMKEKLRRVGRAQYHLLGYMFLHVQNVIKMESENKMGIHALGLLFQTVLDISRQLVCYLIVNASGRLCKDAAKVCSFVPFLLFDFEFVYRLSTVDQLSIPSRLITCSTM</sequence>
<feature type="region of interest" description="Disordered" evidence="1">
    <location>
        <begin position="33"/>
        <end position="58"/>
    </location>
</feature>
<feature type="compositionally biased region" description="Basic and acidic residues" evidence="1">
    <location>
        <begin position="43"/>
        <end position="58"/>
    </location>
</feature>
<dbReference type="GO" id="GO:0031267">
    <property type="term" value="F:small GTPase binding"/>
    <property type="evidence" value="ECO:0007669"/>
    <property type="project" value="InterPro"/>
</dbReference>
<dbReference type="PANTHER" id="PTHR12783:SF5">
    <property type="entry name" value="RALA-BINDING PROTEIN 1"/>
    <property type="match status" value="1"/>
</dbReference>
<dbReference type="InterPro" id="IPR000198">
    <property type="entry name" value="RhoGAP_dom"/>
</dbReference>
<feature type="compositionally biased region" description="Basic residues" evidence="1">
    <location>
        <begin position="33"/>
        <end position="42"/>
    </location>
</feature>
<accession>A0A0C2GSL2</accession>
<organism evidence="3 4">
    <name type="scientific">Ancylostoma duodenale</name>
    <dbReference type="NCBI Taxonomy" id="51022"/>
    <lineage>
        <taxon>Eukaryota</taxon>
        <taxon>Metazoa</taxon>
        <taxon>Ecdysozoa</taxon>
        <taxon>Nematoda</taxon>
        <taxon>Chromadorea</taxon>
        <taxon>Rhabditida</taxon>
        <taxon>Rhabditina</taxon>
        <taxon>Rhabditomorpha</taxon>
        <taxon>Strongyloidea</taxon>
        <taxon>Ancylostomatidae</taxon>
        <taxon>Ancylostomatinae</taxon>
        <taxon>Ancylostoma</taxon>
    </lineage>
</organism>
<dbReference type="Pfam" id="PF00620">
    <property type="entry name" value="RhoGAP"/>
    <property type="match status" value="1"/>
</dbReference>
<evidence type="ECO:0000313" key="4">
    <source>
        <dbReference type="Proteomes" id="UP000054047"/>
    </source>
</evidence>
<name>A0A0C2GSL2_9BILA</name>
<evidence type="ECO:0000256" key="1">
    <source>
        <dbReference type="SAM" id="MobiDB-lite"/>
    </source>
</evidence>
<reference evidence="3 4" key="1">
    <citation type="submission" date="2013-12" db="EMBL/GenBank/DDBJ databases">
        <title>Draft genome of the parsitic nematode Ancylostoma duodenale.</title>
        <authorList>
            <person name="Mitreva M."/>
        </authorList>
    </citation>
    <scope>NUCLEOTIDE SEQUENCE [LARGE SCALE GENOMIC DNA]</scope>
    <source>
        <strain evidence="3 4">Zhejiang</strain>
    </source>
</reference>
<dbReference type="EMBL" id="KN728159">
    <property type="protein sequence ID" value="KIH64270.1"/>
    <property type="molecule type" value="Genomic_DNA"/>
</dbReference>
<dbReference type="InterPro" id="IPR039767">
    <property type="entry name" value="RALBP1"/>
</dbReference>
<dbReference type="AlphaFoldDB" id="A0A0C2GSL2"/>
<dbReference type="GO" id="GO:0007264">
    <property type="term" value="P:small GTPase-mediated signal transduction"/>
    <property type="evidence" value="ECO:0007669"/>
    <property type="project" value="InterPro"/>
</dbReference>
<feature type="domain" description="Rho-GAP" evidence="2">
    <location>
        <begin position="70"/>
        <end position="280"/>
    </location>
</feature>
<dbReference type="PANTHER" id="PTHR12783">
    <property type="entry name" value="RALA BINDING PROTEIN 1 RALBP1"/>
    <property type="match status" value="1"/>
</dbReference>
<proteinExistence type="predicted"/>
<gene>
    <name evidence="3" type="ORF">ANCDUO_05423</name>
</gene>
<dbReference type="GO" id="GO:0005096">
    <property type="term" value="F:GTPase activator activity"/>
    <property type="evidence" value="ECO:0007669"/>
    <property type="project" value="InterPro"/>
</dbReference>
<dbReference type="InterPro" id="IPR008936">
    <property type="entry name" value="Rho_GTPase_activation_prot"/>
</dbReference>
<evidence type="ECO:0000259" key="2">
    <source>
        <dbReference type="PROSITE" id="PS50238"/>
    </source>
</evidence>
<dbReference type="SUPFAM" id="SSF48350">
    <property type="entry name" value="GTPase activation domain, GAP"/>
    <property type="match status" value="1"/>
</dbReference>
<dbReference type="Proteomes" id="UP000054047">
    <property type="component" value="Unassembled WGS sequence"/>
</dbReference>
<dbReference type="OrthoDB" id="10033734at2759"/>
<evidence type="ECO:0000313" key="3">
    <source>
        <dbReference type="EMBL" id="KIH64270.1"/>
    </source>
</evidence>
<dbReference type="PROSITE" id="PS50238">
    <property type="entry name" value="RHOGAP"/>
    <property type="match status" value="1"/>
</dbReference>